<name>A0A8H7D4U4_9AGAR</name>
<organism evidence="1 2">
    <name type="scientific">Mycena sanguinolenta</name>
    <dbReference type="NCBI Taxonomy" id="230812"/>
    <lineage>
        <taxon>Eukaryota</taxon>
        <taxon>Fungi</taxon>
        <taxon>Dikarya</taxon>
        <taxon>Basidiomycota</taxon>
        <taxon>Agaricomycotina</taxon>
        <taxon>Agaricomycetes</taxon>
        <taxon>Agaricomycetidae</taxon>
        <taxon>Agaricales</taxon>
        <taxon>Marasmiineae</taxon>
        <taxon>Mycenaceae</taxon>
        <taxon>Mycena</taxon>
    </lineage>
</organism>
<evidence type="ECO:0000313" key="1">
    <source>
        <dbReference type="EMBL" id="KAF7359397.1"/>
    </source>
</evidence>
<dbReference type="EMBL" id="JACAZH010000009">
    <property type="protein sequence ID" value="KAF7359397.1"/>
    <property type="molecule type" value="Genomic_DNA"/>
</dbReference>
<evidence type="ECO:0000313" key="2">
    <source>
        <dbReference type="Proteomes" id="UP000623467"/>
    </source>
</evidence>
<accession>A0A8H7D4U4</accession>
<dbReference type="OrthoDB" id="2603374at2759"/>
<proteinExistence type="predicted"/>
<sequence length="183" mass="20472">MANPMAATGSILLEPASLYITTTQLAEAKFHWALIETDSACAAIRHHWHEKPDKRGLAEGYGFQRVQPKSLTGRVVLGYFKIRGYSPPSPGIFSEICETTFGSSYTTVPENRRNGITCRTWVLGVLSTLCARGYITGFEGTIRNFVDCLERVITEQSRMADNTYLTTFYHQRILNFVSPVVVV</sequence>
<dbReference type="AlphaFoldDB" id="A0A8H7D4U4"/>
<comment type="caution">
    <text evidence="1">The sequence shown here is derived from an EMBL/GenBank/DDBJ whole genome shotgun (WGS) entry which is preliminary data.</text>
</comment>
<dbReference type="Proteomes" id="UP000623467">
    <property type="component" value="Unassembled WGS sequence"/>
</dbReference>
<reference evidence="1" key="1">
    <citation type="submission" date="2020-05" db="EMBL/GenBank/DDBJ databases">
        <title>Mycena genomes resolve the evolution of fungal bioluminescence.</title>
        <authorList>
            <person name="Tsai I.J."/>
        </authorList>
    </citation>
    <scope>NUCLEOTIDE SEQUENCE</scope>
    <source>
        <strain evidence="1">160909Yilan</strain>
    </source>
</reference>
<keyword evidence="2" id="KW-1185">Reference proteome</keyword>
<protein>
    <submittedName>
        <fullName evidence="1">Uncharacterized protein</fullName>
    </submittedName>
</protein>
<gene>
    <name evidence="1" type="ORF">MSAN_01282300</name>
</gene>